<dbReference type="EC" id="3.5.1.-" evidence="3"/>
<evidence type="ECO:0000256" key="1">
    <source>
        <dbReference type="ARBA" id="ARBA00005947"/>
    </source>
</evidence>
<evidence type="ECO:0000259" key="2">
    <source>
        <dbReference type="Pfam" id="PF00850"/>
    </source>
</evidence>
<protein>
    <submittedName>
        <fullName evidence="3">Histone deacetylase-like amidohydrolase</fullName>
        <ecNumber evidence="3">3.5.1.-</ecNumber>
    </submittedName>
</protein>
<dbReference type="Gene3D" id="3.40.800.20">
    <property type="entry name" value="Histone deacetylase domain"/>
    <property type="match status" value="1"/>
</dbReference>
<dbReference type="InterPro" id="IPR023696">
    <property type="entry name" value="Ureohydrolase_dom_sf"/>
</dbReference>
<comment type="caution">
    <text evidence="3">The sequence shown here is derived from an EMBL/GenBank/DDBJ whole genome shotgun (WGS) entry which is preliminary data.</text>
</comment>
<organism evidence="3 4">
    <name type="scientific">Rubripirellula reticaptiva</name>
    <dbReference type="NCBI Taxonomy" id="2528013"/>
    <lineage>
        <taxon>Bacteria</taxon>
        <taxon>Pseudomonadati</taxon>
        <taxon>Planctomycetota</taxon>
        <taxon>Planctomycetia</taxon>
        <taxon>Pirellulales</taxon>
        <taxon>Pirellulaceae</taxon>
        <taxon>Rubripirellula</taxon>
    </lineage>
</organism>
<reference evidence="3 4" key="1">
    <citation type="submission" date="2019-02" db="EMBL/GenBank/DDBJ databases">
        <title>Deep-cultivation of Planctomycetes and their phenomic and genomic characterization uncovers novel biology.</title>
        <authorList>
            <person name="Wiegand S."/>
            <person name="Jogler M."/>
            <person name="Boedeker C."/>
            <person name="Pinto D."/>
            <person name="Vollmers J."/>
            <person name="Rivas-Marin E."/>
            <person name="Kohn T."/>
            <person name="Peeters S.H."/>
            <person name="Heuer A."/>
            <person name="Rast P."/>
            <person name="Oberbeckmann S."/>
            <person name="Bunk B."/>
            <person name="Jeske O."/>
            <person name="Meyerdierks A."/>
            <person name="Storesund J.E."/>
            <person name="Kallscheuer N."/>
            <person name="Luecker S."/>
            <person name="Lage O.M."/>
            <person name="Pohl T."/>
            <person name="Merkel B.J."/>
            <person name="Hornburger P."/>
            <person name="Mueller R.-W."/>
            <person name="Bruemmer F."/>
            <person name="Labrenz M."/>
            <person name="Spormann A.M."/>
            <person name="Op Den Camp H."/>
            <person name="Overmann J."/>
            <person name="Amann R."/>
            <person name="Jetten M.S.M."/>
            <person name="Mascher T."/>
            <person name="Medema M.H."/>
            <person name="Devos D.P."/>
            <person name="Kaster A.-K."/>
            <person name="Ovreas L."/>
            <person name="Rohde M."/>
            <person name="Galperin M.Y."/>
            <person name="Jogler C."/>
        </authorList>
    </citation>
    <scope>NUCLEOTIDE SEQUENCE [LARGE SCALE GENOMIC DNA]</scope>
    <source>
        <strain evidence="3 4">Poly59</strain>
    </source>
</reference>
<dbReference type="InterPro" id="IPR000286">
    <property type="entry name" value="HDACs"/>
</dbReference>
<dbReference type="InterPro" id="IPR037138">
    <property type="entry name" value="His_deacetylse_dom_sf"/>
</dbReference>
<feature type="domain" description="Histone deacetylase" evidence="2">
    <location>
        <begin position="18"/>
        <end position="306"/>
    </location>
</feature>
<dbReference type="OrthoDB" id="9808367at2"/>
<dbReference type="Proteomes" id="UP000317977">
    <property type="component" value="Unassembled WGS sequence"/>
</dbReference>
<gene>
    <name evidence="3" type="primary">hdaH</name>
    <name evidence="3" type="ORF">Poly59_56280</name>
</gene>
<dbReference type="CDD" id="cd09992">
    <property type="entry name" value="HDAC_classII"/>
    <property type="match status" value="1"/>
</dbReference>
<dbReference type="GO" id="GO:0040029">
    <property type="term" value="P:epigenetic regulation of gene expression"/>
    <property type="evidence" value="ECO:0007669"/>
    <property type="project" value="TreeGrafter"/>
</dbReference>
<keyword evidence="4" id="KW-1185">Reference proteome</keyword>
<dbReference type="RefSeq" id="WP_146537147.1">
    <property type="nucleotide sequence ID" value="NZ_SJPX01000006.1"/>
</dbReference>
<dbReference type="InterPro" id="IPR023801">
    <property type="entry name" value="His_deacetylse_dom"/>
</dbReference>
<comment type="similarity">
    <text evidence="1">Belongs to the histone deacetylase family.</text>
</comment>
<dbReference type="AlphaFoldDB" id="A0A5C6EDU6"/>
<proteinExistence type="inferred from homology"/>
<evidence type="ECO:0000313" key="3">
    <source>
        <dbReference type="EMBL" id="TWU46655.1"/>
    </source>
</evidence>
<evidence type="ECO:0000313" key="4">
    <source>
        <dbReference type="Proteomes" id="UP000317977"/>
    </source>
</evidence>
<dbReference type="GO" id="GO:0016787">
    <property type="term" value="F:hydrolase activity"/>
    <property type="evidence" value="ECO:0007669"/>
    <property type="project" value="UniProtKB-KW"/>
</dbReference>
<dbReference type="SUPFAM" id="SSF52768">
    <property type="entry name" value="Arginase/deacetylase"/>
    <property type="match status" value="1"/>
</dbReference>
<dbReference type="PRINTS" id="PR01270">
    <property type="entry name" value="HDASUPER"/>
</dbReference>
<dbReference type="GO" id="GO:0004407">
    <property type="term" value="F:histone deacetylase activity"/>
    <property type="evidence" value="ECO:0007669"/>
    <property type="project" value="TreeGrafter"/>
</dbReference>
<accession>A0A5C6EDU6</accession>
<dbReference type="Pfam" id="PF00850">
    <property type="entry name" value="Hist_deacetyl"/>
    <property type="match status" value="1"/>
</dbReference>
<dbReference type="PANTHER" id="PTHR10625:SF10">
    <property type="entry name" value="HISTONE DEACETYLASE HDAC1"/>
    <property type="match status" value="1"/>
</dbReference>
<keyword evidence="3" id="KW-0378">Hydrolase</keyword>
<dbReference type="PANTHER" id="PTHR10625">
    <property type="entry name" value="HISTONE DEACETYLASE HDAC1-RELATED"/>
    <property type="match status" value="1"/>
</dbReference>
<name>A0A5C6EDU6_9BACT</name>
<sequence>MTLLYFDPIFLEHRTGDHPESPDRILPAIDQLSCTGLGAAYQRPAWQPVSTDRLAYVHDEDYIKSVQQYADAGGGYLDSDTVVSKRSYEAAIHATGAVCDATERVIRAEDTNAFCLVRPPGHHAMPDHATGFCLFNHIAVAARVATNELGIDRVLIVDFDVHHGNGTQATFYDSGDVGYFSIHRSPFYPNTGFASDIGEGNGRGMTMNVPIRFGESRTDQIDRFRQTVNSFADHVQPQLVMVSAGFDAHKEDPIGSLGWESEDFRTVTRLLLDIASKHACGRLVSVLEGGYNAEAVAECIAIHLEELGG</sequence>
<dbReference type="EMBL" id="SJPX01000006">
    <property type="protein sequence ID" value="TWU46655.1"/>
    <property type="molecule type" value="Genomic_DNA"/>
</dbReference>